<evidence type="ECO:0000256" key="1">
    <source>
        <dbReference type="ARBA" id="ARBA00023002"/>
    </source>
</evidence>
<feature type="domain" description="Acyl-CoA dehydrogenase C-terminal" evidence="2">
    <location>
        <begin position="248"/>
        <end position="390"/>
    </location>
</feature>
<dbReference type="PANTHER" id="PTHR43884:SF12">
    <property type="entry name" value="ISOVALERYL-COA DEHYDROGENASE, MITOCHONDRIAL-RELATED"/>
    <property type="match status" value="1"/>
</dbReference>
<dbReference type="PIRSF" id="PIRSF016578">
    <property type="entry name" value="HsaA"/>
    <property type="match status" value="1"/>
</dbReference>
<dbReference type="InterPro" id="IPR046373">
    <property type="entry name" value="Acyl-CoA_Oxase/DH_mid-dom_sf"/>
</dbReference>
<name>A0ABZ0VBW6_9MICO</name>
<evidence type="ECO:0000313" key="4">
    <source>
        <dbReference type="Proteomes" id="UP001324533"/>
    </source>
</evidence>
<keyword evidence="1" id="KW-0560">Oxidoreductase</keyword>
<dbReference type="PANTHER" id="PTHR43884">
    <property type="entry name" value="ACYL-COA DEHYDROGENASE"/>
    <property type="match status" value="1"/>
</dbReference>
<evidence type="ECO:0000313" key="3">
    <source>
        <dbReference type="EMBL" id="WQB71125.1"/>
    </source>
</evidence>
<proteinExistence type="predicted"/>
<dbReference type="EMBL" id="CP139779">
    <property type="protein sequence ID" value="WQB71125.1"/>
    <property type="molecule type" value="Genomic_DNA"/>
</dbReference>
<dbReference type="InterPro" id="IPR036250">
    <property type="entry name" value="AcylCo_DH-like_C"/>
</dbReference>
<dbReference type="Pfam" id="PF08028">
    <property type="entry name" value="Acyl-CoA_dh_2"/>
    <property type="match status" value="1"/>
</dbReference>
<dbReference type="RefSeq" id="WP_322411243.1">
    <property type="nucleotide sequence ID" value="NZ_CP139779.1"/>
</dbReference>
<keyword evidence="4" id="KW-1185">Reference proteome</keyword>
<dbReference type="Gene3D" id="1.10.540.10">
    <property type="entry name" value="Acyl-CoA dehydrogenase/oxidase, N-terminal domain"/>
    <property type="match status" value="1"/>
</dbReference>
<dbReference type="InterPro" id="IPR009100">
    <property type="entry name" value="AcylCoA_DH/oxidase_NM_dom_sf"/>
</dbReference>
<dbReference type="SUPFAM" id="SSF56645">
    <property type="entry name" value="Acyl-CoA dehydrogenase NM domain-like"/>
    <property type="match status" value="1"/>
</dbReference>
<dbReference type="Proteomes" id="UP001324533">
    <property type="component" value="Chromosome"/>
</dbReference>
<dbReference type="SUPFAM" id="SSF47203">
    <property type="entry name" value="Acyl-CoA dehydrogenase C-terminal domain-like"/>
    <property type="match status" value="1"/>
</dbReference>
<dbReference type="Gene3D" id="2.40.110.10">
    <property type="entry name" value="Butyryl-CoA Dehydrogenase, subunit A, domain 2"/>
    <property type="match status" value="1"/>
</dbReference>
<sequence length="418" mass="44170">MTIPSPLTADDVGRRASTAELVERYRAVFDEIGTGAVVREHERRLPFAEVELLRASGFTRVTLPRELGGDGADHHALFELLTELARRDPNLAQLLRSHFAFVDRTLHAEPSTTARVRLARIAEGAIHGNATFERGPAGVGAYATTLSRDERGLRLDGRKFYSTGTLFADVVGVLATPDPSTGLGPEPVSVLVATDAPGLTRVDDWGGFGQRMTGSGSTVFDDVRVAEGDVVARSAAPGHAGAFVQLVLLAALTGIGRAVVDDAARFVRERTRSYSHASADRPRHDPIVQEVVGDLSALSFAADAALSRALAALARAAESSHPSSSSPQGDDRAAAIAAADLATAQAQLVIVPNVLRAATDLFEVGGASALGAQLALDRHWRNARALASHNPARYKARIVGDHLVNSTPIVAWWTSGEA</sequence>
<organism evidence="3 4">
    <name type="scientific">Microbacterium invictum</name>
    <dbReference type="NCBI Taxonomy" id="515415"/>
    <lineage>
        <taxon>Bacteria</taxon>
        <taxon>Bacillati</taxon>
        <taxon>Actinomycetota</taxon>
        <taxon>Actinomycetes</taxon>
        <taxon>Micrococcales</taxon>
        <taxon>Microbacteriaceae</taxon>
        <taxon>Microbacterium</taxon>
    </lineage>
</organism>
<protein>
    <recommendedName>
        <fullName evidence="2">Acyl-CoA dehydrogenase C-terminal domain-containing protein</fullName>
    </recommendedName>
</protein>
<dbReference type="InterPro" id="IPR013107">
    <property type="entry name" value="Acyl-CoA_DH_C"/>
</dbReference>
<evidence type="ECO:0000259" key="2">
    <source>
        <dbReference type="Pfam" id="PF08028"/>
    </source>
</evidence>
<dbReference type="Gene3D" id="1.20.140.10">
    <property type="entry name" value="Butyryl-CoA Dehydrogenase, subunit A, domain 3"/>
    <property type="match status" value="1"/>
</dbReference>
<accession>A0ABZ0VBW6</accession>
<reference evidence="3 4" key="1">
    <citation type="submission" date="2023-06" db="EMBL/GenBank/DDBJ databases">
        <title>Rock-solubilizing bacteria, Microbacterium invictum, promotes re-establishment of vegetation in rocky wasteland by accelerating rock bio-weathering and reshaping soil bacterial community.</title>
        <authorList>
            <person name="Liu C."/>
        </authorList>
    </citation>
    <scope>NUCLEOTIDE SEQUENCE [LARGE SCALE GENOMIC DNA]</scope>
    <source>
        <strain evidence="3 4">X-18</strain>
    </source>
</reference>
<dbReference type="InterPro" id="IPR037069">
    <property type="entry name" value="AcylCoA_DH/ox_N_sf"/>
</dbReference>
<gene>
    <name evidence="3" type="ORF">T9R20_03930</name>
</gene>